<dbReference type="PANTHER" id="PTHR34296">
    <property type="entry name" value="TRANSCRIPTIONAL ACTIVATOR PROTEIN MED"/>
    <property type="match status" value="1"/>
</dbReference>
<dbReference type="Proteomes" id="UP000295718">
    <property type="component" value="Unassembled WGS sequence"/>
</dbReference>
<feature type="signal peptide" evidence="8">
    <location>
        <begin position="1"/>
        <end position="19"/>
    </location>
</feature>
<dbReference type="STRING" id="1469948.GCA_000732725_02196"/>
<feature type="chain" id="PRO_5039474115" evidence="8">
    <location>
        <begin position="20"/>
        <end position="388"/>
    </location>
</feature>
<dbReference type="RefSeq" id="WP_031390884.1">
    <property type="nucleotide sequence ID" value="NZ_JPNB01000002.1"/>
</dbReference>
<evidence type="ECO:0000256" key="2">
    <source>
        <dbReference type="ARBA" id="ARBA00008610"/>
    </source>
</evidence>
<comment type="subcellular location">
    <subcellularLocation>
        <location evidence="1">Cell membrane</location>
        <topology evidence="1">Lipid-anchor</topology>
    </subcellularLocation>
</comment>
<dbReference type="EMBL" id="SLUO01000007">
    <property type="protein sequence ID" value="TCL57961.1"/>
    <property type="molecule type" value="Genomic_DNA"/>
</dbReference>
<feature type="domain" description="ABC transporter substrate-binding protein PnrA-like" evidence="9">
    <location>
        <begin position="62"/>
        <end position="368"/>
    </location>
</feature>
<accession>A0A4R1QWV3</accession>
<evidence type="ECO:0000313" key="10">
    <source>
        <dbReference type="EMBL" id="TCL57961.1"/>
    </source>
</evidence>
<organism evidence="10 11">
    <name type="scientific">Kineothrix alysoides</name>
    <dbReference type="NCBI Taxonomy" id="1469948"/>
    <lineage>
        <taxon>Bacteria</taxon>
        <taxon>Bacillati</taxon>
        <taxon>Bacillota</taxon>
        <taxon>Clostridia</taxon>
        <taxon>Lachnospirales</taxon>
        <taxon>Lachnospiraceae</taxon>
        <taxon>Kineothrix</taxon>
    </lineage>
</organism>
<dbReference type="OrthoDB" id="9769871at2"/>
<dbReference type="Pfam" id="PF02608">
    <property type="entry name" value="Bmp"/>
    <property type="match status" value="1"/>
</dbReference>
<feature type="compositionally biased region" description="Acidic residues" evidence="7">
    <location>
        <begin position="43"/>
        <end position="54"/>
    </location>
</feature>
<dbReference type="CDD" id="cd19964">
    <property type="entry name" value="PBP1_BMP-like"/>
    <property type="match status" value="1"/>
</dbReference>
<keyword evidence="3" id="KW-1003">Cell membrane</keyword>
<dbReference type="InterPro" id="IPR050957">
    <property type="entry name" value="BMP_lipoprotein"/>
</dbReference>
<evidence type="ECO:0000256" key="1">
    <source>
        <dbReference type="ARBA" id="ARBA00004193"/>
    </source>
</evidence>
<evidence type="ECO:0000313" key="11">
    <source>
        <dbReference type="Proteomes" id="UP000295718"/>
    </source>
</evidence>
<gene>
    <name evidence="10" type="ORF">EDD76_10775</name>
</gene>
<dbReference type="AlphaFoldDB" id="A0A4R1QWV3"/>
<dbReference type="InterPro" id="IPR028082">
    <property type="entry name" value="Peripla_BP_I"/>
</dbReference>
<dbReference type="InterPro" id="IPR003760">
    <property type="entry name" value="PnrA-like"/>
</dbReference>
<evidence type="ECO:0000256" key="8">
    <source>
        <dbReference type="SAM" id="SignalP"/>
    </source>
</evidence>
<evidence type="ECO:0000256" key="5">
    <source>
        <dbReference type="ARBA" id="ARBA00023136"/>
    </source>
</evidence>
<sequence>MKKLTALLMAGVMVFGMMACGTGKVQQNSKDQTETKAPAEEAAPAEEEVAESTEESVGAEKSAILIINGNLGDLGFFDSANAGMQRVKNELGLNIQVIETGDDESKWESALADAAEEDVDYVIAVSPSMVEPMQNIAPLYPEKKFLMMDNTVDFAGGDYSNVYCATFKQNEGSFLAGAVAATLAKNTGKLGFVGGMDIPPINDFLVGYIEGALAVNPDTKVIATYPGDYYDPAKGKEHGIVLINQGAEVLFAAAGPTGLGVIEAAVDADKYIIGVDSDQSAGYAANGDEKTANQIATSMLKNVGDAIFRAIDLDLKGQLSLGKSESLGIAEGGVGLAKNDVYNKILTDDEKKAIDDIQAKVVSGELKVSTAIGMTTEELDKLRSSVAP</sequence>
<dbReference type="Gene3D" id="3.40.50.2300">
    <property type="match status" value="2"/>
</dbReference>
<evidence type="ECO:0000256" key="4">
    <source>
        <dbReference type="ARBA" id="ARBA00022729"/>
    </source>
</evidence>
<keyword evidence="6" id="KW-0449">Lipoprotein</keyword>
<evidence type="ECO:0000256" key="6">
    <source>
        <dbReference type="ARBA" id="ARBA00023288"/>
    </source>
</evidence>
<keyword evidence="4 8" id="KW-0732">Signal</keyword>
<dbReference type="GO" id="GO:0005886">
    <property type="term" value="C:plasma membrane"/>
    <property type="evidence" value="ECO:0007669"/>
    <property type="project" value="UniProtKB-SubCell"/>
</dbReference>
<comment type="similarity">
    <text evidence="2">Belongs to the BMP lipoprotein family.</text>
</comment>
<protein>
    <submittedName>
        <fullName evidence="10">Nucleoside-binding protein</fullName>
    </submittedName>
</protein>
<dbReference type="PANTHER" id="PTHR34296:SF2">
    <property type="entry name" value="ABC TRANSPORTER GUANOSINE-BINDING PROTEIN NUPN"/>
    <property type="match status" value="1"/>
</dbReference>
<feature type="region of interest" description="Disordered" evidence="7">
    <location>
        <begin position="26"/>
        <end position="56"/>
    </location>
</feature>
<evidence type="ECO:0000256" key="7">
    <source>
        <dbReference type="SAM" id="MobiDB-lite"/>
    </source>
</evidence>
<dbReference type="SUPFAM" id="SSF53822">
    <property type="entry name" value="Periplasmic binding protein-like I"/>
    <property type="match status" value="1"/>
</dbReference>
<keyword evidence="5" id="KW-0472">Membrane</keyword>
<evidence type="ECO:0000259" key="9">
    <source>
        <dbReference type="Pfam" id="PF02608"/>
    </source>
</evidence>
<keyword evidence="11" id="KW-1185">Reference proteome</keyword>
<evidence type="ECO:0000256" key="3">
    <source>
        <dbReference type="ARBA" id="ARBA00022475"/>
    </source>
</evidence>
<reference evidence="10 11" key="1">
    <citation type="submission" date="2019-03" db="EMBL/GenBank/DDBJ databases">
        <title>Genomic Encyclopedia of Type Strains, Phase IV (KMG-IV): sequencing the most valuable type-strain genomes for metagenomic binning, comparative biology and taxonomic classification.</title>
        <authorList>
            <person name="Goeker M."/>
        </authorList>
    </citation>
    <scope>NUCLEOTIDE SEQUENCE [LARGE SCALE GENOMIC DNA]</scope>
    <source>
        <strain evidence="10 11">DSM 100556</strain>
    </source>
</reference>
<proteinExistence type="inferred from homology"/>
<dbReference type="PROSITE" id="PS51257">
    <property type="entry name" value="PROKAR_LIPOPROTEIN"/>
    <property type="match status" value="1"/>
</dbReference>
<comment type="caution">
    <text evidence="10">The sequence shown here is derived from an EMBL/GenBank/DDBJ whole genome shotgun (WGS) entry which is preliminary data.</text>
</comment>
<name>A0A4R1QWV3_9FIRM</name>